<keyword evidence="12" id="KW-1185">Reference proteome</keyword>
<evidence type="ECO:0000256" key="4">
    <source>
        <dbReference type="ARBA" id="ARBA00022519"/>
    </source>
</evidence>
<keyword evidence="6 9" id="KW-1133">Transmembrane helix</keyword>
<evidence type="ECO:0000256" key="3">
    <source>
        <dbReference type="ARBA" id="ARBA00022475"/>
    </source>
</evidence>
<evidence type="ECO:0000313" key="11">
    <source>
        <dbReference type="EMBL" id="PTL92623.1"/>
    </source>
</evidence>
<dbReference type="Proteomes" id="UP000241895">
    <property type="component" value="Unassembled WGS sequence"/>
</dbReference>
<keyword evidence="5 9" id="KW-0812">Transmembrane</keyword>
<dbReference type="PANTHER" id="PTHR35011:SF2">
    <property type="entry name" value="2,3-DIKETO-L-GULONATE TRAP TRANSPORTER SMALL PERMEASE PROTEIN YIAM"/>
    <property type="match status" value="1"/>
</dbReference>
<comment type="caution">
    <text evidence="9">Lacks conserved residue(s) required for the propagation of feature annotation.</text>
</comment>
<keyword evidence="7 9" id="KW-0472">Membrane</keyword>
<comment type="caution">
    <text evidence="11">The sequence shown here is derived from an EMBL/GenBank/DDBJ whole genome shotgun (WGS) entry which is preliminary data.</text>
</comment>
<feature type="transmembrane region" description="Helical" evidence="9">
    <location>
        <begin position="43"/>
        <end position="60"/>
    </location>
</feature>
<organism evidence="11 12">
    <name type="scientific">Halomonas litopenaei</name>
    <dbReference type="NCBI Taxonomy" id="2109328"/>
    <lineage>
        <taxon>Bacteria</taxon>
        <taxon>Pseudomonadati</taxon>
        <taxon>Pseudomonadota</taxon>
        <taxon>Gammaproteobacteria</taxon>
        <taxon>Oceanospirillales</taxon>
        <taxon>Halomonadaceae</taxon>
        <taxon>Halomonas</taxon>
    </lineage>
</organism>
<dbReference type="RefSeq" id="WP_045991831.1">
    <property type="nucleotide sequence ID" value="NZ_PXNS01000010.1"/>
</dbReference>
<gene>
    <name evidence="11" type="ORF">C6W88_16670</name>
</gene>
<evidence type="ECO:0000313" key="12">
    <source>
        <dbReference type="Proteomes" id="UP000241895"/>
    </source>
</evidence>
<feature type="domain" description="Tripartite ATP-independent periplasmic transporters DctQ component" evidence="10">
    <location>
        <begin position="22"/>
        <end position="144"/>
    </location>
</feature>
<accession>A0ABX5IV74</accession>
<proteinExistence type="inferred from homology"/>
<feature type="transmembrane region" description="Helical" evidence="9">
    <location>
        <begin position="121"/>
        <end position="140"/>
    </location>
</feature>
<dbReference type="EMBL" id="PXNS01000010">
    <property type="protein sequence ID" value="PTL92623.1"/>
    <property type="molecule type" value="Genomic_DNA"/>
</dbReference>
<sequence>MWKHYDTFEEWLAVALLFLTAASILFSATTRAMGNPMLGGAELAQLFFIWACMFGADITLKKGGQIRVDALLTRLPRSGQWLANLVTVGLMIVFLACLARYGFSLAFSNWQRPLGFAGISYGYVTLALPVGAVMMIVSLVRRLAAVGIVQALEPDSDQQEQLL</sequence>
<comment type="similarity">
    <text evidence="8 9">Belongs to the TRAP transporter small permease family.</text>
</comment>
<dbReference type="Pfam" id="PF04290">
    <property type="entry name" value="DctQ"/>
    <property type="match status" value="1"/>
</dbReference>
<protein>
    <recommendedName>
        <fullName evidence="9">TRAP transporter small permease protein</fullName>
    </recommendedName>
</protein>
<evidence type="ECO:0000256" key="1">
    <source>
        <dbReference type="ARBA" id="ARBA00004429"/>
    </source>
</evidence>
<evidence type="ECO:0000256" key="7">
    <source>
        <dbReference type="ARBA" id="ARBA00023136"/>
    </source>
</evidence>
<evidence type="ECO:0000256" key="9">
    <source>
        <dbReference type="RuleBase" id="RU369079"/>
    </source>
</evidence>
<dbReference type="PANTHER" id="PTHR35011">
    <property type="entry name" value="2,3-DIKETO-L-GULONATE TRAP TRANSPORTER SMALL PERMEASE PROTEIN YIAM"/>
    <property type="match status" value="1"/>
</dbReference>
<keyword evidence="4 9" id="KW-0997">Cell inner membrane</keyword>
<comment type="function">
    <text evidence="9">Part of the tripartite ATP-independent periplasmic (TRAP) transport system.</text>
</comment>
<keyword evidence="2 9" id="KW-0813">Transport</keyword>
<evidence type="ECO:0000256" key="8">
    <source>
        <dbReference type="ARBA" id="ARBA00038436"/>
    </source>
</evidence>
<reference evidence="11 12" key="1">
    <citation type="submission" date="2018-03" db="EMBL/GenBank/DDBJ databases">
        <authorList>
            <person name="Zhou J."/>
            <person name="Li X."/>
            <person name="Xue M."/>
            <person name="Yin J."/>
        </authorList>
    </citation>
    <scope>NUCLEOTIDE SEQUENCE [LARGE SCALE GENOMIC DNA]</scope>
    <source>
        <strain evidence="11 12">SYSU ZJ2214</strain>
    </source>
</reference>
<dbReference type="InterPro" id="IPR055348">
    <property type="entry name" value="DctQ"/>
</dbReference>
<evidence type="ECO:0000259" key="10">
    <source>
        <dbReference type="Pfam" id="PF04290"/>
    </source>
</evidence>
<keyword evidence="3" id="KW-1003">Cell membrane</keyword>
<name>A0ABX5IV74_9GAMM</name>
<comment type="subcellular location">
    <subcellularLocation>
        <location evidence="1 9">Cell inner membrane</location>
        <topology evidence="1 9">Multi-pass membrane protein</topology>
    </subcellularLocation>
</comment>
<dbReference type="InterPro" id="IPR007387">
    <property type="entry name" value="TRAP_DctQ"/>
</dbReference>
<feature type="transmembrane region" description="Helical" evidence="9">
    <location>
        <begin position="81"/>
        <end position="101"/>
    </location>
</feature>
<evidence type="ECO:0000256" key="6">
    <source>
        <dbReference type="ARBA" id="ARBA00022989"/>
    </source>
</evidence>
<evidence type="ECO:0000256" key="5">
    <source>
        <dbReference type="ARBA" id="ARBA00022692"/>
    </source>
</evidence>
<evidence type="ECO:0000256" key="2">
    <source>
        <dbReference type="ARBA" id="ARBA00022448"/>
    </source>
</evidence>
<comment type="subunit">
    <text evidence="9">The complex comprises the extracytoplasmic solute receptor protein and the two transmembrane proteins.</text>
</comment>